<keyword evidence="3 5" id="KW-0863">Zinc-finger</keyword>
<feature type="domain" description="C3H1-type" evidence="7">
    <location>
        <begin position="62"/>
        <end position="90"/>
    </location>
</feature>
<sequence>MLNRSLGAVSRKSGGSGKSRNSPAYKTMMCNMFSTNGSCSYGTGCQYAHSKEEIRPTISHPKYKTQLCNKFNTPRGCQYGEKCHFRHPDDSEAELRIDSRQNNKTSNGNSGKKKNGPKVVDPQSPASVSSMRDSAPTEISATNGTKKAKNKQGSFIKLSMYHRFENYVGKNRKPGTLKRSNSLNTVGVFTFQRFLAMREVIKTQLVTKKQQINGKPKIL</sequence>
<dbReference type="PANTHER" id="PTHR12547:SF18">
    <property type="entry name" value="PROTEIN TIS11"/>
    <property type="match status" value="1"/>
</dbReference>
<keyword evidence="4 5" id="KW-0862">Zinc</keyword>
<evidence type="ECO:0000313" key="8">
    <source>
        <dbReference type="Proteomes" id="UP000887577"/>
    </source>
</evidence>
<evidence type="ECO:0000313" key="9">
    <source>
        <dbReference type="WBParaSite" id="PSU_v2.g16880.t1"/>
    </source>
</evidence>
<proteinExistence type="predicted"/>
<feature type="region of interest" description="Disordered" evidence="6">
    <location>
        <begin position="1"/>
        <end position="24"/>
    </location>
</feature>
<dbReference type="FunFam" id="4.10.1000.10:FF:000001">
    <property type="entry name" value="zinc finger CCCH domain-containing protein 15-like"/>
    <property type="match status" value="1"/>
</dbReference>
<name>A0A914YC65_9BILA</name>
<feature type="region of interest" description="Disordered" evidence="6">
    <location>
        <begin position="92"/>
        <end position="153"/>
    </location>
</feature>
<dbReference type="GO" id="GO:0008270">
    <property type="term" value="F:zinc ion binding"/>
    <property type="evidence" value="ECO:0007669"/>
    <property type="project" value="UniProtKB-KW"/>
</dbReference>
<dbReference type="AlphaFoldDB" id="A0A914YC65"/>
<feature type="zinc finger region" description="C3H1-type" evidence="5">
    <location>
        <begin position="62"/>
        <end position="90"/>
    </location>
</feature>
<evidence type="ECO:0000256" key="4">
    <source>
        <dbReference type="ARBA" id="ARBA00022833"/>
    </source>
</evidence>
<dbReference type="Gene3D" id="4.10.1000.10">
    <property type="entry name" value="Zinc finger, CCCH-type"/>
    <property type="match status" value="2"/>
</dbReference>
<keyword evidence="2" id="KW-0677">Repeat</keyword>
<evidence type="ECO:0000256" key="6">
    <source>
        <dbReference type="SAM" id="MobiDB-lite"/>
    </source>
</evidence>
<keyword evidence="8" id="KW-1185">Reference proteome</keyword>
<dbReference type="GO" id="GO:0043186">
    <property type="term" value="C:P granule"/>
    <property type="evidence" value="ECO:0007669"/>
    <property type="project" value="UniProtKB-ARBA"/>
</dbReference>
<reference evidence="9" key="1">
    <citation type="submission" date="2022-11" db="UniProtKB">
        <authorList>
            <consortium name="WormBaseParasite"/>
        </authorList>
    </citation>
    <scope>IDENTIFICATION</scope>
</reference>
<dbReference type="InterPro" id="IPR045877">
    <property type="entry name" value="ZFP36-like"/>
</dbReference>
<feature type="compositionally biased region" description="Basic and acidic residues" evidence="6">
    <location>
        <begin position="92"/>
        <end position="101"/>
    </location>
</feature>
<protein>
    <submittedName>
        <fullName evidence="9">C3H1-type domain-containing protein</fullName>
    </submittedName>
</protein>
<dbReference type="PANTHER" id="PTHR12547">
    <property type="entry name" value="CCCH ZINC FINGER/TIS11-RELATED"/>
    <property type="match status" value="1"/>
</dbReference>
<accession>A0A914YC65</accession>
<dbReference type="PROSITE" id="PS50103">
    <property type="entry name" value="ZF_C3H1"/>
    <property type="match status" value="2"/>
</dbReference>
<dbReference type="InterPro" id="IPR000571">
    <property type="entry name" value="Znf_CCCH"/>
</dbReference>
<feature type="compositionally biased region" description="Polar residues" evidence="6">
    <location>
        <begin position="124"/>
        <end position="145"/>
    </location>
</feature>
<dbReference type="Proteomes" id="UP000887577">
    <property type="component" value="Unplaced"/>
</dbReference>
<dbReference type="GO" id="GO:0003729">
    <property type="term" value="F:mRNA binding"/>
    <property type="evidence" value="ECO:0007669"/>
    <property type="project" value="InterPro"/>
</dbReference>
<evidence type="ECO:0000256" key="5">
    <source>
        <dbReference type="PROSITE-ProRule" id="PRU00723"/>
    </source>
</evidence>
<evidence type="ECO:0000256" key="1">
    <source>
        <dbReference type="ARBA" id="ARBA00022723"/>
    </source>
</evidence>
<keyword evidence="1 5" id="KW-0479">Metal-binding</keyword>
<dbReference type="InterPro" id="IPR036855">
    <property type="entry name" value="Znf_CCCH_sf"/>
</dbReference>
<evidence type="ECO:0000256" key="2">
    <source>
        <dbReference type="ARBA" id="ARBA00022737"/>
    </source>
</evidence>
<dbReference type="SUPFAM" id="SSF90229">
    <property type="entry name" value="CCCH zinc finger"/>
    <property type="match status" value="2"/>
</dbReference>
<feature type="zinc finger region" description="C3H1-type" evidence="5">
    <location>
        <begin position="24"/>
        <end position="52"/>
    </location>
</feature>
<evidence type="ECO:0000256" key="3">
    <source>
        <dbReference type="ARBA" id="ARBA00022771"/>
    </source>
</evidence>
<dbReference type="WBParaSite" id="PSU_v2.g16880.t1">
    <property type="protein sequence ID" value="PSU_v2.g16880.t1"/>
    <property type="gene ID" value="PSU_v2.g16880"/>
</dbReference>
<evidence type="ECO:0000259" key="7">
    <source>
        <dbReference type="PROSITE" id="PS50103"/>
    </source>
</evidence>
<dbReference type="SMART" id="SM00356">
    <property type="entry name" value="ZnF_C3H1"/>
    <property type="match status" value="2"/>
</dbReference>
<feature type="domain" description="C3H1-type" evidence="7">
    <location>
        <begin position="24"/>
        <end position="52"/>
    </location>
</feature>
<organism evidence="8 9">
    <name type="scientific">Panagrolaimus superbus</name>
    <dbReference type="NCBI Taxonomy" id="310955"/>
    <lineage>
        <taxon>Eukaryota</taxon>
        <taxon>Metazoa</taxon>
        <taxon>Ecdysozoa</taxon>
        <taxon>Nematoda</taxon>
        <taxon>Chromadorea</taxon>
        <taxon>Rhabditida</taxon>
        <taxon>Tylenchina</taxon>
        <taxon>Panagrolaimomorpha</taxon>
        <taxon>Panagrolaimoidea</taxon>
        <taxon>Panagrolaimidae</taxon>
        <taxon>Panagrolaimus</taxon>
    </lineage>
</organism>